<feature type="domain" description="Thioredoxin" evidence="13">
    <location>
        <begin position="24"/>
        <end position="198"/>
    </location>
</feature>
<evidence type="ECO:0000256" key="1">
    <source>
        <dbReference type="ARBA" id="ARBA00001974"/>
    </source>
</evidence>
<keyword evidence="4 11" id="KW-0732">Signal</keyword>
<organism evidence="14 15">
    <name type="scientific">Clavelina lepadiformis</name>
    <name type="common">Light-bulb sea squirt</name>
    <name type="synonym">Ascidia lepadiformis</name>
    <dbReference type="NCBI Taxonomy" id="159417"/>
    <lineage>
        <taxon>Eukaryota</taxon>
        <taxon>Metazoa</taxon>
        <taxon>Chordata</taxon>
        <taxon>Tunicata</taxon>
        <taxon>Ascidiacea</taxon>
        <taxon>Aplousobranchia</taxon>
        <taxon>Clavelinidae</taxon>
        <taxon>Clavelina</taxon>
    </lineage>
</organism>
<sequence length="676" mass="77170">MCHKTLLLNVVSFSLFLGQFSYTSATGLYNSTDNVTIFNGNSLLPVLANSSNLWLIEYYIDWCGHCQEFAPTFKALAKDVAEWCPVITLGVVNCADAENKGLCSQRNVDAVPDLRFHPPYSNASNVGEIFQVKEEIKYLRKGIVDFVEKHITSIDWDYGTPKPDLNPLSFAEAMTFTVPGGLPKNVQHVAIVFEESLSQMGKEMILDMSSCSNIIVRRVLVDTDQGKALAPKFLTKPEIPSVVIVSNNGSLSTVNVEMKTRYFYVYKLQRLPGVGEPMARNLVISSKENVETAPGNPEITYKDIDMSVVYLADLESALRYMLTMEVSATKVLEKSKLGALKKMINLFATVGANFPSRSSTVKFFTSLDDWVQPRTNISCDDWLDKVNEKTPGQSLPATNRLWVGCYSNKSTLRGYPCSLWMLFHTLSVAAYKAQIDKQVLPDAMYSYITNFFGCRECRKNFEKEIRDMPFKETGSDYDVILWLWRMHNKVNKRLHEEPSKEDPNFPKVQFPSESLCASCHLLNDEWNEPEVANFLIQRYSKEFISVDFLDDIKIWPPHQPQNGWIKILDKGSKSKDAEKIWQDRLDNALLRTDEEENFDHVLSERDFHPRALRPHSQKGSFIKGNFVLGLGFTSTDFSLCLLLWLFSFVAVVLLFILVRSKRAWFNRRFKRHKHSL</sequence>
<dbReference type="InterPro" id="IPR040986">
    <property type="entry name" value="QSOX_FAD-bd_dom"/>
</dbReference>
<evidence type="ECO:0000259" key="12">
    <source>
        <dbReference type="PROSITE" id="PS51324"/>
    </source>
</evidence>
<dbReference type="Gene3D" id="1.20.120.310">
    <property type="entry name" value="ERV/ALR sulfhydryl oxidase domain"/>
    <property type="match status" value="1"/>
</dbReference>
<comment type="catalytic activity">
    <reaction evidence="9 10">
        <text>2 R'C(R)SH + O2 = R'C(R)S-S(R)CR' + H2O2</text>
        <dbReference type="Rhea" id="RHEA:17357"/>
        <dbReference type="ChEBI" id="CHEBI:15379"/>
        <dbReference type="ChEBI" id="CHEBI:16240"/>
        <dbReference type="ChEBI" id="CHEBI:16520"/>
        <dbReference type="ChEBI" id="CHEBI:17412"/>
        <dbReference type="EC" id="1.8.3.2"/>
    </reaction>
</comment>
<proteinExistence type="inferred from homology"/>
<name>A0ABP0F4C3_CLALP</name>
<comment type="similarity">
    <text evidence="2 10">Belongs to the quiescin-sulfhydryl oxidase (QSOX) family.</text>
</comment>
<evidence type="ECO:0000256" key="5">
    <source>
        <dbReference type="ARBA" id="ARBA00022827"/>
    </source>
</evidence>
<evidence type="ECO:0000256" key="7">
    <source>
        <dbReference type="ARBA" id="ARBA00023157"/>
    </source>
</evidence>
<evidence type="ECO:0000256" key="3">
    <source>
        <dbReference type="ARBA" id="ARBA00022630"/>
    </source>
</evidence>
<accession>A0ABP0F4C3</accession>
<dbReference type="Pfam" id="PF18371">
    <property type="entry name" value="FAD_SOX"/>
    <property type="match status" value="1"/>
</dbReference>
<feature type="signal peptide" evidence="11">
    <location>
        <begin position="1"/>
        <end position="25"/>
    </location>
</feature>
<dbReference type="SUPFAM" id="SSF69000">
    <property type="entry name" value="FAD-dependent thiol oxidase"/>
    <property type="match status" value="1"/>
</dbReference>
<dbReference type="InterPro" id="IPR042568">
    <property type="entry name" value="QSOX_FAD-bd_sf"/>
</dbReference>
<protein>
    <recommendedName>
        <fullName evidence="10">Sulfhydryl oxidase</fullName>
        <ecNumber evidence="10">1.8.3.2</ecNumber>
    </recommendedName>
</protein>
<dbReference type="InterPro" id="IPR036774">
    <property type="entry name" value="ERV/ALR_sulphydryl_oxid_sf"/>
</dbReference>
<dbReference type="PANTHER" id="PTHR22897">
    <property type="entry name" value="QUIESCIN Q6-RELATED SULFHYDRYL OXIDASE"/>
    <property type="match status" value="1"/>
</dbReference>
<dbReference type="PROSITE" id="PS51324">
    <property type="entry name" value="ERV_ALR"/>
    <property type="match status" value="1"/>
</dbReference>
<evidence type="ECO:0000256" key="8">
    <source>
        <dbReference type="ARBA" id="ARBA00023180"/>
    </source>
</evidence>
<dbReference type="InterPro" id="IPR039798">
    <property type="entry name" value="Sulfhydryl_oxidase"/>
</dbReference>
<gene>
    <name evidence="14" type="ORF">CVLEPA_LOCUS4249</name>
</gene>
<dbReference type="PANTHER" id="PTHR22897:SF8">
    <property type="entry name" value="SULFHYDRYL OXIDASE"/>
    <property type="match status" value="1"/>
</dbReference>
<dbReference type="Pfam" id="PF04777">
    <property type="entry name" value="Evr1_Alr"/>
    <property type="match status" value="1"/>
</dbReference>
<dbReference type="EMBL" id="CAWYQH010000013">
    <property type="protein sequence ID" value="CAK8674558.1"/>
    <property type="molecule type" value="Genomic_DNA"/>
</dbReference>
<keyword evidence="10" id="KW-0812">Transmembrane</keyword>
<dbReference type="InterPro" id="IPR017905">
    <property type="entry name" value="ERV/ALR_sulphydryl_oxidase"/>
</dbReference>
<keyword evidence="3 10" id="KW-0285">Flavoprotein</keyword>
<evidence type="ECO:0000313" key="14">
    <source>
        <dbReference type="EMBL" id="CAK8674558.1"/>
    </source>
</evidence>
<keyword evidence="15" id="KW-1185">Reference proteome</keyword>
<keyword evidence="8" id="KW-0325">Glycoprotein</keyword>
<comment type="caution">
    <text evidence="14">The sequence shown here is derived from an EMBL/GenBank/DDBJ whole genome shotgun (WGS) entry which is preliminary data.</text>
</comment>
<feature type="transmembrane region" description="Helical" evidence="10">
    <location>
        <begin position="641"/>
        <end position="658"/>
    </location>
</feature>
<dbReference type="Pfam" id="PF00085">
    <property type="entry name" value="Thioredoxin"/>
    <property type="match status" value="1"/>
</dbReference>
<dbReference type="EC" id="1.8.3.2" evidence="10"/>
<dbReference type="Proteomes" id="UP001642483">
    <property type="component" value="Unassembled WGS sequence"/>
</dbReference>
<dbReference type="InterPro" id="IPR013766">
    <property type="entry name" value="Thioredoxin_domain"/>
</dbReference>
<dbReference type="InterPro" id="IPR017937">
    <property type="entry name" value="Thioredoxin_CS"/>
</dbReference>
<dbReference type="InterPro" id="IPR036249">
    <property type="entry name" value="Thioredoxin-like_sf"/>
</dbReference>
<keyword evidence="10" id="KW-1133">Transmembrane helix</keyword>
<dbReference type="PROSITE" id="PS00194">
    <property type="entry name" value="THIOREDOXIN_1"/>
    <property type="match status" value="1"/>
</dbReference>
<keyword evidence="6 10" id="KW-0560">Oxidoreductase</keyword>
<keyword evidence="7" id="KW-1015">Disulfide bond</keyword>
<evidence type="ECO:0000256" key="10">
    <source>
        <dbReference type="RuleBase" id="RU371123"/>
    </source>
</evidence>
<evidence type="ECO:0000313" key="15">
    <source>
        <dbReference type="Proteomes" id="UP001642483"/>
    </source>
</evidence>
<evidence type="ECO:0000259" key="13">
    <source>
        <dbReference type="PROSITE" id="PS51352"/>
    </source>
</evidence>
<evidence type="ECO:0000256" key="9">
    <source>
        <dbReference type="ARBA" id="ARBA00048864"/>
    </source>
</evidence>
<dbReference type="Pfam" id="PF18108">
    <property type="entry name" value="QSOX_Trx1"/>
    <property type="match status" value="1"/>
</dbReference>
<dbReference type="Gene3D" id="3.40.30.10">
    <property type="entry name" value="Glutaredoxin"/>
    <property type="match status" value="2"/>
</dbReference>
<evidence type="ECO:0000256" key="2">
    <source>
        <dbReference type="ARBA" id="ARBA00006041"/>
    </source>
</evidence>
<comment type="cofactor">
    <cofactor evidence="1 10">
        <name>FAD</name>
        <dbReference type="ChEBI" id="CHEBI:57692"/>
    </cofactor>
</comment>
<feature type="domain" description="ERV/ALR sulfhydryl oxidase" evidence="12">
    <location>
        <begin position="407"/>
        <end position="509"/>
    </location>
</feature>
<evidence type="ECO:0000256" key="11">
    <source>
        <dbReference type="SAM" id="SignalP"/>
    </source>
</evidence>
<dbReference type="SUPFAM" id="SSF52833">
    <property type="entry name" value="Thioredoxin-like"/>
    <property type="match status" value="1"/>
</dbReference>
<evidence type="ECO:0000256" key="4">
    <source>
        <dbReference type="ARBA" id="ARBA00022729"/>
    </source>
</evidence>
<keyword evidence="5 10" id="KW-0274">FAD</keyword>
<reference evidence="14 15" key="1">
    <citation type="submission" date="2024-02" db="EMBL/GenBank/DDBJ databases">
        <authorList>
            <person name="Daric V."/>
            <person name="Darras S."/>
        </authorList>
    </citation>
    <scope>NUCLEOTIDE SEQUENCE [LARGE SCALE GENOMIC DNA]</scope>
</reference>
<comment type="function">
    <text evidence="10">Catalyzes the oxidation of sulfhydryl groups in peptide and protein thiols to disulfides with the reduction of oxygen to hydrogen peroxide.</text>
</comment>
<dbReference type="InterPro" id="IPR041269">
    <property type="entry name" value="QSOX_Trx1"/>
</dbReference>
<evidence type="ECO:0000256" key="6">
    <source>
        <dbReference type="ARBA" id="ARBA00023002"/>
    </source>
</evidence>
<feature type="chain" id="PRO_5045866596" description="Sulfhydryl oxidase" evidence="11">
    <location>
        <begin position="26"/>
        <end position="676"/>
    </location>
</feature>
<dbReference type="PROSITE" id="PS51352">
    <property type="entry name" value="THIOREDOXIN_2"/>
    <property type="match status" value="1"/>
</dbReference>
<keyword evidence="10" id="KW-0472">Membrane</keyword>
<dbReference type="Gene3D" id="1.20.120.1960">
    <property type="entry name" value="QSOX sulfhydryl oxidase domain"/>
    <property type="match status" value="1"/>
</dbReference>